<dbReference type="Pfam" id="PF00072">
    <property type="entry name" value="Response_reg"/>
    <property type="match status" value="1"/>
</dbReference>
<comment type="caution">
    <text evidence="6">The sequence shown here is derived from an EMBL/GenBank/DDBJ whole genome shotgun (WGS) entry which is preliminary data.</text>
</comment>
<dbReference type="InterPro" id="IPR001789">
    <property type="entry name" value="Sig_transdc_resp-reg_receiver"/>
</dbReference>
<dbReference type="InterPro" id="IPR019734">
    <property type="entry name" value="TPR_rpt"/>
</dbReference>
<evidence type="ECO:0000256" key="1">
    <source>
        <dbReference type="ARBA" id="ARBA00022737"/>
    </source>
</evidence>
<gene>
    <name evidence="6" type="ORF">CLV83_1886</name>
</gene>
<dbReference type="PANTHER" id="PTHR44943">
    <property type="entry name" value="CELLULOSE SYNTHASE OPERON PROTEIN C"/>
    <property type="match status" value="1"/>
</dbReference>
<evidence type="ECO:0000256" key="4">
    <source>
        <dbReference type="PROSITE-ProRule" id="PRU00339"/>
    </source>
</evidence>
<keyword evidence="7" id="KW-1185">Reference proteome</keyword>
<feature type="repeat" description="TPR" evidence="4">
    <location>
        <begin position="426"/>
        <end position="459"/>
    </location>
</feature>
<dbReference type="RefSeq" id="WP_132290921.1">
    <property type="nucleotide sequence ID" value="NZ_SMFU01000008.1"/>
</dbReference>
<dbReference type="EMBL" id="SMFU01000008">
    <property type="protein sequence ID" value="TCK07030.1"/>
    <property type="molecule type" value="Genomic_DNA"/>
</dbReference>
<dbReference type="InterPro" id="IPR051685">
    <property type="entry name" value="Ycf3/AcsC/BcsC/TPR_MFPF"/>
</dbReference>
<evidence type="ECO:0000313" key="7">
    <source>
        <dbReference type="Proteomes" id="UP000294546"/>
    </source>
</evidence>
<dbReference type="PANTHER" id="PTHR44943:SF8">
    <property type="entry name" value="TPR REPEAT-CONTAINING PROTEIN MJ0263"/>
    <property type="match status" value="1"/>
</dbReference>
<dbReference type="PROSITE" id="PS50005">
    <property type="entry name" value="TPR"/>
    <property type="match status" value="1"/>
</dbReference>
<dbReference type="OrthoDB" id="7298659at2"/>
<dbReference type="InterPro" id="IPR011006">
    <property type="entry name" value="CheY-like_superfamily"/>
</dbReference>
<keyword evidence="1" id="KW-0677">Repeat</keyword>
<dbReference type="Proteomes" id="UP000294546">
    <property type="component" value="Unassembled WGS sequence"/>
</dbReference>
<evidence type="ECO:0000256" key="2">
    <source>
        <dbReference type="ARBA" id="ARBA00022803"/>
    </source>
</evidence>
<protein>
    <submittedName>
        <fullName evidence="6">Response regulator receiver domain-containing protein</fullName>
    </submittedName>
</protein>
<dbReference type="SUPFAM" id="SSF48452">
    <property type="entry name" value="TPR-like"/>
    <property type="match status" value="2"/>
</dbReference>
<reference evidence="6 7" key="1">
    <citation type="submission" date="2019-03" db="EMBL/GenBank/DDBJ databases">
        <title>Genomic Encyclopedia of Archaeal and Bacterial Type Strains, Phase II (KMG-II): from individual species to whole genera.</title>
        <authorList>
            <person name="Goeker M."/>
        </authorList>
    </citation>
    <scope>NUCLEOTIDE SEQUENCE [LARGE SCALE GENOMIC DNA]</scope>
    <source>
        <strain evidence="6 7">DSM 27697</strain>
    </source>
</reference>
<name>A0A4R1GIT5_9GAMM</name>
<sequence length="532" mass="60261">MAPPKIDYSDKNVLLVDSSGNMRSTIFYMLRELGVQNLRATTVSERVLEMIREEAFDIILLGHNSSDMVSGAQILEEARYRGYIRPTAGWIFMTSDASQELVLHAIDSRPDFLLTKPFSVEELKQRLDQLVLRKRTLFPVEQAIEIGDLEAAVDACRDIPRSDPCYEQAMRLRARCLIDLGRTQQACEELERQYWKDDDKDTGLLLAEALCRLERLSDAEELLNGLIESHPLLIAAFDLLAKVHESNGMLHDARETLKEATQKAPLGIPRQMELGRVATQSKALETAEGAYKRSIVLGRRSCFRSPEPFLRLANVRRLEMQGADARRSIELRNEFDTLLNNAEYNFPKDPALKVKSALLRGKLAGDLGEEDEVNRFQKEAQRYNQALDNPMDLARADLVLSGDKVPVLEPQPTPAQSAVRRDAEMAAKVNRLGIKHYMAGKLSQATRYFGLAIEYDPGYPVALLNLAQLYLESARDNVNRREERLKMVDRYLRLTQQLPLDATTTERLNRFKELRQLPVDGLPAGSLAVLLR</sequence>
<accession>A0A4R1GIT5</accession>
<dbReference type="PROSITE" id="PS50110">
    <property type="entry name" value="RESPONSE_REGULATORY"/>
    <property type="match status" value="1"/>
</dbReference>
<keyword evidence="2 4" id="KW-0802">TPR repeat</keyword>
<evidence type="ECO:0000313" key="6">
    <source>
        <dbReference type="EMBL" id="TCK07030.1"/>
    </source>
</evidence>
<dbReference type="Gene3D" id="3.40.50.2300">
    <property type="match status" value="1"/>
</dbReference>
<dbReference type="GO" id="GO:0000160">
    <property type="term" value="P:phosphorelay signal transduction system"/>
    <property type="evidence" value="ECO:0007669"/>
    <property type="project" value="InterPro"/>
</dbReference>
<organism evidence="6 7">
    <name type="scientific">Marinobacterium mangrovicola</name>
    <dbReference type="NCBI Taxonomy" id="1476959"/>
    <lineage>
        <taxon>Bacteria</taxon>
        <taxon>Pseudomonadati</taxon>
        <taxon>Pseudomonadota</taxon>
        <taxon>Gammaproteobacteria</taxon>
        <taxon>Oceanospirillales</taxon>
        <taxon>Oceanospirillaceae</taxon>
        <taxon>Marinobacterium</taxon>
    </lineage>
</organism>
<comment type="caution">
    <text evidence="3">Lacks conserved residue(s) required for the propagation of feature annotation.</text>
</comment>
<dbReference type="Gene3D" id="1.25.40.10">
    <property type="entry name" value="Tetratricopeptide repeat domain"/>
    <property type="match status" value="2"/>
</dbReference>
<dbReference type="SUPFAM" id="SSF52172">
    <property type="entry name" value="CheY-like"/>
    <property type="match status" value="1"/>
</dbReference>
<evidence type="ECO:0000259" key="5">
    <source>
        <dbReference type="PROSITE" id="PS50110"/>
    </source>
</evidence>
<dbReference type="SMART" id="SM00448">
    <property type="entry name" value="REC"/>
    <property type="match status" value="1"/>
</dbReference>
<dbReference type="AlphaFoldDB" id="A0A4R1GIT5"/>
<proteinExistence type="predicted"/>
<dbReference type="InterPro" id="IPR011990">
    <property type="entry name" value="TPR-like_helical_dom_sf"/>
</dbReference>
<feature type="domain" description="Response regulatory" evidence="5">
    <location>
        <begin position="12"/>
        <end position="131"/>
    </location>
</feature>
<evidence type="ECO:0000256" key="3">
    <source>
        <dbReference type="PROSITE-ProRule" id="PRU00169"/>
    </source>
</evidence>